<dbReference type="SMART" id="SM00866">
    <property type="entry name" value="UTRA"/>
    <property type="match status" value="1"/>
</dbReference>
<dbReference type="EMBL" id="FOCV01000024">
    <property type="protein sequence ID" value="SEO77093.1"/>
    <property type="molecule type" value="Genomic_DNA"/>
</dbReference>
<dbReference type="CDD" id="cd07377">
    <property type="entry name" value="WHTH_GntR"/>
    <property type="match status" value="1"/>
</dbReference>
<dbReference type="AlphaFoldDB" id="A0A1H8SFY4"/>
<evidence type="ECO:0000313" key="8">
    <source>
        <dbReference type="Proteomes" id="UP000198939"/>
    </source>
</evidence>
<evidence type="ECO:0000313" key="6">
    <source>
        <dbReference type="EMBL" id="SEO77093.1"/>
    </source>
</evidence>
<dbReference type="Proteomes" id="UP000198939">
    <property type="component" value="Unassembled WGS sequence"/>
</dbReference>
<dbReference type="InterPro" id="IPR011663">
    <property type="entry name" value="UTRA"/>
</dbReference>
<dbReference type="PRINTS" id="PR00035">
    <property type="entry name" value="HTHGNTR"/>
</dbReference>
<dbReference type="OrthoDB" id="9808698at2"/>
<dbReference type="PANTHER" id="PTHR44846:SF16">
    <property type="entry name" value="TRANSCRIPTIONAL REGULATOR PHNF-RELATED"/>
    <property type="match status" value="1"/>
</dbReference>
<evidence type="ECO:0000259" key="4">
    <source>
        <dbReference type="PROSITE" id="PS50949"/>
    </source>
</evidence>
<proteinExistence type="predicted"/>
<dbReference type="PANTHER" id="PTHR44846">
    <property type="entry name" value="MANNOSYL-D-GLYCERATE TRANSPORT/METABOLISM SYSTEM REPRESSOR MNGR-RELATED"/>
    <property type="match status" value="1"/>
</dbReference>
<name>A0A1H8SFY4_9HYPH</name>
<dbReference type="InterPro" id="IPR028978">
    <property type="entry name" value="Chorismate_lyase_/UTRA_dom_sf"/>
</dbReference>
<evidence type="ECO:0000256" key="3">
    <source>
        <dbReference type="ARBA" id="ARBA00023163"/>
    </source>
</evidence>
<dbReference type="Gene3D" id="3.40.1410.10">
    <property type="entry name" value="Chorismate lyase-like"/>
    <property type="match status" value="1"/>
</dbReference>
<feature type="domain" description="HTH gntR-type" evidence="4">
    <location>
        <begin position="2"/>
        <end position="70"/>
    </location>
</feature>
<dbReference type="SUPFAM" id="SSF46785">
    <property type="entry name" value="Winged helix' DNA-binding domain"/>
    <property type="match status" value="1"/>
</dbReference>
<dbReference type="FunFam" id="1.10.10.10:FF:000079">
    <property type="entry name" value="GntR family transcriptional regulator"/>
    <property type="match status" value="1"/>
</dbReference>
<dbReference type="Pfam" id="PF00392">
    <property type="entry name" value="GntR"/>
    <property type="match status" value="1"/>
</dbReference>
<dbReference type="STRING" id="501024.RTCCBAU85039_4813"/>
<dbReference type="Gene3D" id="1.10.10.10">
    <property type="entry name" value="Winged helix-like DNA-binding domain superfamily/Winged helix DNA-binding domain"/>
    <property type="match status" value="1"/>
</dbReference>
<evidence type="ECO:0000313" key="7">
    <source>
        <dbReference type="Proteomes" id="UP000183063"/>
    </source>
</evidence>
<dbReference type="InterPro" id="IPR050679">
    <property type="entry name" value="Bact_HTH_transcr_reg"/>
</dbReference>
<reference evidence="6 8" key="3">
    <citation type="submission" date="2016-10" db="EMBL/GenBank/DDBJ databases">
        <authorList>
            <person name="Varghese N."/>
            <person name="Submissions S."/>
        </authorList>
    </citation>
    <scope>NUCLEOTIDE SEQUENCE [LARGE SCALE GENOMIC DNA]</scope>
    <source>
        <strain evidence="6 8">CGMCC 1.7071</strain>
    </source>
</reference>
<dbReference type="RefSeq" id="WP_072379205.1">
    <property type="nucleotide sequence ID" value="NZ_FNXB01000032.1"/>
</dbReference>
<dbReference type="GO" id="GO:0003677">
    <property type="term" value="F:DNA binding"/>
    <property type="evidence" value="ECO:0007669"/>
    <property type="project" value="UniProtKB-KW"/>
</dbReference>
<reference evidence="5" key="1">
    <citation type="submission" date="2016-10" db="EMBL/GenBank/DDBJ databases">
        <authorList>
            <person name="de Groot N.N."/>
        </authorList>
    </citation>
    <scope>NUCLEOTIDE SEQUENCE [LARGE SCALE GENOMIC DNA]</scope>
    <source>
        <strain evidence="5">CCBAU85039</strain>
    </source>
</reference>
<keyword evidence="8" id="KW-1185">Reference proteome</keyword>
<evidence type="ECO:0000256" key="1">
    <source>
        <dbReference type="ARBA" id="ARBA00023015"/>
    </source>
</evidence>
<keyword evidence="2" id="KW-0238">DNA-binding</keyword>
<reference evidence="7" key="2">
    <citation type="submission" date="2016-10" db="EMBL/GenBank/DDBJ databases">
        <authorList>
            <person name="Wibberg D."/>
        </authorList>
    </citation>
    <scope>NUCLEOTIDE SEQUENCE [LARGE SCALE GENOMIC DNA]</scope>
</reference>
<dbReference type="PROSITE" id="PS50949">
    <property type="entry name" value="HTH_GNTR"/>
    <property type="match status" value="1"/>
</dbReference>
<evidence type="ECO:0000313" key="5">
    <source>
        <dbReference type="EMBL" id="SEI12414.1"/>
    </source>
</evidence>
<evidence type="ECO:0000256" key="2">
    <source>
        <dbReference type="ARBA" id="ARBA00023125"/>
    </source>
</evidence>
<dbReference type="SUPFAM" id="SSF64288">
    <property type="entry name" value="Chorismate lyase-like"/>
    <property type="match status" value="1"/>
</dbReference>
<keyword evidence="3" id="KW-0804">Transcription</keyword>
<dbReference type="GO" id="GO:0003700">
    <property type="term" value="F:DNA-binding transcription factor activity"/>
    <property type="evidence" value="ECO:0007669"/>
    <property type="project" value="InterPro"/>
</dbReference>
<gene>
    <name evidence="5" type="primary">yvoA_4</name>
    <name evidence="5" type="ORF">RTCCBAU85039_4813</name>
    <name evidence="6" type="ORF">SAMN05216228_102476</name>
</gene>
<organism evidence="5 7">
    <name type="scientific">Rhizobium tibeticum</name>
    <dbReference type="NCBI Taxonomy" id="501024"/>
    <lineage>
        <taxon>Bacteria</taxon>
        <taxon>Pseudomonadati</taxon>
        <taxon>Pseudomonadota</taxon>
        <taxon>Alphaproteobacteria</taxon>
        <taxon>Hyphomicrobiales</taxon>
        <taxon>Rhizobiaceae</taxon>
        <taxon>Rhizobium/Agrobacterium group</taxon>
        <taxon>Rhizobium</taxon>
    </lineage>
</organism>
<protein>
    <submittedName>
        <fullName evidence="5">HTH-type transcriptional repressor YvoA</fullName>
    </submittedName>
    <submittedName>
        <fullName evidence="6">Transcriptional regulator, GntR family</fullName>
    </submittedName>
</protein>
<dbReference type="EMBL" id="FNXB01000032">
    <property type="protein sequence ID" value="SEI12414.1"/>
    <property type="molecule type" value="Genomic_DNA"/>
</dbReference>
<sequence length="242" mass="27366">MEPIYLRIFKDIETKILSGDWRPGDRIPKEHDLVNDYGCSRMTVSKALTALVERGLVVRKRKTGSFVASPQIDRTVMDIQDIGTEATLAGYEHRYEILTRKVETLGPVEAAQLHGTTGAEILRIQCLHIVDGKPTAIERRIILLDTVPLARNESFVAVPPAKWLLLQVPWSKAKHVIRAVSADATTARILQIERGEPCLSLIRQTWQNDRMVTYVEITHPGDRFQFAGVFHPAEKRASRRQP</sequence>
<dbReference type="InterPro" id="IPR036388">
    <property type="entry name" value="WH-like_DNA-bd_sf"/>
</dbReference>
<dbReference type="InterPro" id="IPR000524">
    <property type="entry name" value="Tscrpt_reg_HTH_GntR"/>
</dbReference>
<accession>A0A1H8SFY4</accession>
<dbReference type="InterPro" id="IPR036390">
    <property type="entry name" value="WH_DNA-bd_sf"/>
</dbReference>
<dbReference type="Pfam" id="PF07702">
    <property type="entry name" value="UTRA"/>
    <property type="match status" value="1"/>
</dbReference>
<dbReference type="Proteomes" id="UP000183063">
    <property type="component" value="Unassembled WGS sequence"/>
</dbReference>
<dbReference type="SMART" id="SM00345">
    <property type="entry name" value="HTH_GNTR"/>
    <property type="match status" value="1"/>
</dbReference>
<keyword evidence="1" id="KW-0805">Transcription regulation</keyword>